<protein>
    <submittedName>
        <fullName evidence="6">Redoxin domain-containing protein</fullName>
    </submittedName>
</protein>
<comment type="caution">
    <text evidence="6">The sequence shown here is derived from an EMBL/GenBank/DDBJ whole genome shotgun (WGS) entry which is preliminary data.</text>
</comment>
<proteinExistence type="predicted"/>
<feature type="signal peptide" evidence="4">
    <location>
        <begin position="1"/>
        <end position="24"/>
    </location>
</feature>
<dbReference type="Pfam" id="PF00578">
    <property type="entry name" value="AhpC-TSA"/>
    <property type="match status" value="1"/>
</dbReference>
<dbReference type="InterPro" id="IPR013766">
    <property type="entry name" value="Thioredoxin_domain"/>
</dbReference>
<reference evidence="7" key="1">
    <citation type="submission" date="2023-07" db="EMBL/GenBank/DDBJ databases">
        <title>Dyadobacter sp. nov 'subterranea' isolated from contaminted grondwater.</title>
        <authorList>
            <person name="Szabo I."/>
            <person name="Al-Omari J."/>
            <person name="Szerdahelyi S.G."/>
            <person name="Rado J."/>
        </authorList>
    </citation>
    <scope>NUCLEOTIDE SEQUENCE [LARGE SCALE GENOMIC DNA]</scope>
    <source>
        <strain evidence="7">UP-52</strain>
    </source>
</reference>
<dbReference type="CDD" id="cd02969">
    <property type="entry name" value="PRX_like1"/>
    <property type="match status" value="1"/>
</dbReference>
<dbReference type="InterPro" id="IPR013740">
    <property type="entry name" value="Redoxin"/>
</dbReference>
<evidence type="ECO:0000256" key="2">
    <source>
        <dbReference type="ARBA" id="ARBA00022748"/>
    </source>
</evidence>
<keyword evidence="2" id="KW-0201">Cytochrome c-type biogenesis</keyword>
<dbReference type="Gene3D" id="3.40.30.10">
    <property type="entry name" value="Glutaredoxin"/>
    <property type="match status" value="2"/>
</dbReference>
<dbReference type="Pfam" id="PF08534">
    <property type="entry name" value="Redoxin"/>
    <property type="match status" value="1"/>
</dbReference>
<evidence type="ECO:0000256" key="3">
    <source>
        <dbReference type="ARBA" id="ARBA00023284"/>
    </source>
</evidence>
<evidence type="ECO:0000256" key="4">
    <source>
        <dbReference type="SAM" id="SignalP"/>
    </source>
</evidence>
<feature type="domain" description="Thioredoxin" evidence="5">
    <location>
        <begin position="222"/>
        <end position="370"/>
    </location>
</feature>
<keyword evidence="7" id="KW-1185">Reference proteome</keyword>
<evidence type="ECO:0000259" key="5">
    <source>
        <dbReference type="PROSITE" id="PS51352"/>
    </source>
</evidence>
<keyword evidence="4" id="KW-0732">Signal</keyword>
<evidence type="ECO:0000313" key="6">
    <source>
        <dbReference type="EMBL" id="MBE9463146.1"/>
    </source>
</evidence>
<keyword evidence="3" id="KW-0676">Redox-active center</keyword>
<name>A0ABR9WFN9_9BACT</name>
<comment type="subcellular location">
    <subcellularLocation>
        <location evidence="1">Cell envelope</location>
    </subcellularLocation>
</comment>
<dbReference type="PANTHER" id="PTHR43640">
    <property type="entry name" value="OS07G0260300 PROTEIN"/>
    <property type="match status" value="1"/>
</dbReference>
<sequence>MSGFMRIYLNVAICVVLLANLAVAQGAKTLAIGSAAPDFRLKGVDDKIYSLKSFAEAPILAIVFSCNHCPTAQAYEDRIKALSSDFKAQKVAVVVISSNDPKAIRLDELGYTDMSDTFDEMKLRAKDKSYNFPYLYDGDDQATALAYGPVATPHIFIFDKDRKLRYNGRIDDVEKPTGTPKNKDAYNAIQELVSNKPVSVPATKTFGCSMKWITKEHGVQDEEAAWAKEPVSIETIDEAGLKELIANKSDKLRLINVWATWCGPCVTEFPDFMQMHHMYRNRDFEFVSVSADNPDKKEKALKFLQGKRASNKNYIFNTEDKYKLIESIDPNWQGALPYTILVEPGGKIVYAKQGPIDPKMMKKAIVENKYIGRFY</sequence>
<dbReference type="InterPro" id="IPR017937">
    <property type="entry name" value="Thioredoxin_CS"/>
</dbReference>
<dbReference type="InterPro" id="IPR047262">
    <property type="entry name" value="PRX-like1"/>
</dbReference>
<dbReference type="EMBL" id="JACYGY010000001">
    <property type="protein sequence ID" value="MBE9463146.1"/>
    <property type="molecule type" value="Genomic_DNA"/>
</dbReference>
<evidence type="ECO:0000313" key="7">
    <source>
        <dbReference type="Proteomes" id="UP000634134"/>
    </source>
</evidence>
<evidence type="ECO:0000256" key="1">
    <source>
        <dbReference type="ARBA" id="ARBA00004196"/>
    </source>
</evidence>
<dbReference type="PANTHER" id="PTHR43640:SF1">
    <property type="entry name" value="THIOREDOXIN-DEPENDENT PEROXIREDOXIN"/>
    <property type="match status" value="1"/>
</dbReference>
<dbReference type="SUPFAM" id="SSF52833">
    <property type="entry name" value="Thioredoxin-like"/>
    <property type="match status" value="2"/>
</dbReference>
<dbReference type="PROSITE" id="PS51352">
    <property type="entry name" value="THIOREDOXIN_2"/>
    <property type="match status" value="2"/>
</dbReference>
<dbReference type="CDD" id="cd02966">
    <property type="entry name" value="TlpA_like_family"/>
    <property type="match status" value="1"/>
</dbReference>
<gene>
    <name evidence="6" type="ORF">IEE83_14755</name>
</gene>
<feature type="chain" id="PRO_5047328056" evidence="4">
    <location>
        <begin position="25"/>
        <end position="375"/>
    </location>
</feature>
<feature type="domain" description="Thioredoxin" evidence="5">
    <location>
        <begin position="30"/>
        <end position="194"/>
    </location>
</feature>
<dbReference type="InterPro" id="IPR000866">
    <property type="entry name" value="AhpC/TSA"/>
</dbReference>
<dbReference type="InterPro" id="IPR036249">
    <property type="entry name" value="Thioredoxin-like_sf"/>
</dbReference>
<dbReference type="Proteomes" id="UP000634134">
    <property type="component" value="Unassembled WGS sequence"/>
</dbReference>
<accession>A0ABR9WFN9</accession>
<dbReference type="PROSITE" id="PS00194">
    <property type="entry name" value="THIOREDOXIN_1"/>
    <property type="match status" value="1"/>
</dbReference>
<organism evidence="6 7">
    <name type="scientific">Dyadobacter subterraneus</name>
    <dbReference type="NCBI Taxonomy" id="2773304"/>
    <lineage>
        <taxon>Bacteria</taxon>
        <taxon>Pseudomonadati</taxon>
        <taxon>Bacteroidota</taxon>
        <taxon>Cytophagia</taxon>
        <taxon>Cytophagales</taxon>
        <taxon>Spirosomataceae</taxon>
        <taxon>Dyadobacter</taxon>
    </lineage>
</organism>